<comment type="caution">
    <text evidence="5">The sequence shown here is derived from an EMBL/GenBank/DDBJ whole genome shotgun (WGS) entry which is preliminary data.</text>
</comment>
<name>A0A133UNW4_9EURY</name>
<evidence type="ECO:0000259" key="4">
    <source>
        <dbReference type="Pfam" id="PF02826"/>
    </source>
</evidence>
<dbReference type="PANTHER" id="PTHR42789:SF1">
    <property type="entry name" value="D-ISOMER SPECIFIC 2-HYDROXYACID DEHYDROGENASE FAMILY PROTEIN (AFU_ORTHOLOGUE AFUA_6G10090)"/>
    <property type="match status" value="1"/>
</dbReference>
<dbReference type="PANTHER" id="PTHR42789">
    <property type="entry name" value="D-ISOMER SPECIFIC 2-HYDROXYACID DEHYDROGENASE FAMILY PROTEIN (AFU_ORTHOLOGUE AFUA_6G10090)"/>
    <property type="match status" value="1"/>
</dbReference>
<dbReference type="Pfam" id="PF02826">
    <property type="entry name" value="2-Hacid_dh_C"/>
    <property type="match status" value="1"/>
</dbReference>
<dbReference type="InterPro" id="IPR006140">
    <property type="entry name" value="D-isomer_DH_NAD-bd"/>
</dbReference>
<keyword evidence="6" id="KW-1185">Reference proteome</keyword>
<accession>A0A133UNW4</accession>
<keyword evidence="2" id="KW-0560">Oxidoreductase</keyword>
<dbReference type="InterPro" id="IPR050857">
    <property type="entry name" value="D-2-hydroxyacid_DH"/>
</dbReference>
<gene>
    <name evidence="5" type="ORF">AKJ65_00235</name>
</gene>
<evidence type="ECO:0000256" key="3">
    <source>
        <dbReference type="ARBA" id="ARBA00023027"/>
    </source>
</evidence>
<dbReference type="PROSITE" id="PS00671">
    <property type="entry name" value="D_2_HYDROXYACID_DH_3"/>
    <property type="match status" value="1"/>
</dbReference>
<dbReference type="AlphaFoldDB" id="A0A133UNW4"/>
<evidence type="ECO:0000313" key="5">
    <source>
        <dbReference type="EMBL" id="KXA95914.1"/>
    </source>
</evidence>
<dbReference type="InterPro" id="IPR036291">
    <property type="entry name" value="NAD(P)-bd_dom_sf"/>
</dbReference>
<evidence type="ECO:0000256" key="2">
    <source>
        <dbReference type="ARBA" id="ARBA00023002"/>
    </source>
</evidence>
<feature type="domain" description="D-isomer specific 2-hydroxyacid dehydrogenase NAD-binding" evidence="4">
    <location>
        <begin position="1"/>
        <end position="131"/>
    </location>
</feature>
<keyword evidence="3" id="KW-0520">NAD</keyword>
<dbReference type="EMBL" id="LHXO01000001">
    <property type="protein sequence ID" value="KXA95914.1"/>
    <property type="molecule type" value="Genomic_DNA"/>
</dbReference>
<dbReference type="InterPro" id="IPR029753">
    <property type="entry name" value="D-isomer_DH_CS"/>
</dbReference>
<proteinExistence type="inferred from homology"/>
<evidence type="ECO:0000313" key="6">
    <source>
        <dbReference type="Proteomes" id="UP000070284"/>
    </source>
</evidence>
<dbReference type="SUPFAM" id="SSF51735">
    <property type="entry name" value="NAD(P)-binding Rossmann-fold domains"/>
    <property type="match status" value="1"/>
</dbReference>
<evidence type="ECO:0000256" key="1">
    <source>
        <dbReference type="ARBA" id="ARBA00005854"/>
    </source>
</evidence>
<reference evidence="5 6" key="1">
    <citation type="journal article" date="2016" name="Sci. Rep.">
        <title>Metabolic traits of an uncultured archaeal lineage -MSBL1- from brine pools of the Red Sea.</title>
        <authorList>
            <person name="Mwirichia R."/>
            <person name="Alam I."/>
            <person name="Rashid M."/>
            <person name="Vinu M."/>
            <person name="Ba-Alawi W."/>
            <person name="Anthony Kamau A."/>
            <person name="Kamanda Ngugi D."/>
            <person name="Goker M."/>
            <person name="Klenk H.P."/>
            <person name="Bajic V."/>
            <person name="Stingl U."/>
        </authorList>
    </citation>
    <scope>NUCLEOTIDE SEQUENCE [LARGE SCALE GENOMIC DNA]</scope>
    <source>
        <strain evidence="5">SCGC-AAA259E19</strain>
    </source>
</reference>
<dbReference type="GO" id="GO:0051287">
    <property type="term" value="F:NAD binding"/>
    <property type="evidence" value="ECO:0007669"/>
    <property type="project" value="InterPro"/>
</dbReference>
<organism evidence="5 6">
    <name type="scientific">candidate division MSBL1 archaeon SCGC-AAA259E19</name>
    <dbReference type="NCBI Taxonomy" id="1698264"/>
    <lineage>
        <taxon>Archaea</taxon>
        <taxon>Methanobacteriati</taxon>
        <taxon>Methanobacteriota</taxon>
        <taxon>candidate division MSBL1</taxon>
    </lineage>
</organism>
<dbReference type="GO" id="GO:0016491">
    <property type="term" value="F:oxidoreductase activity"/>
    <property type="evidence" value="ECO:0007669"/>
    <property type="project" value="UniProtKB-KW"/>
</dbReference>
<protein>
    <recommendedName>
        <fullName evidence="4">D-isomer specific 2-hydroxyacid dehydrogenase NAD-binding domain-containing protein</fullName>
    </recommendedName>
</protein>
<feature type="non-terminal residue" evidence="5">
    <location>
        <position position="1"/>
    </location>
</feature>
<sequence length="156" mass="17304">GRIGLEVARKAEAFDMELLGYDIQKRERFRDLGGKYVDLEKLLRESDYVTLHVPLNSGTRHMIDREEIDLMKDSAVLINTARGAVVNEEVLIGALQEGKIAGACLDNYEEDPVEDGRLVSLQNDVLTPHVGASTEEAQRGVSLLAAERVKEVLKQS</sequence>
<dbReference type="Proteomes" id="UP000070284">
    <property type="component" value="Unassembled WGS sequence"/>
</dbReference>
<dbReference type="Gene3D" id="3.40.50.720">
    <property type="entry name" value="NAD(P)-binding Rossmann-like Domain"/>
    <property type="match status" value="2"/>
</dbReference>
<comment type="similarity">
    <text evidence="1">Belongs to the D-isomer specific 2-hydroxyacid dehydrogenase family.</text>
</comment>